<name>A0A2U1D4F0_9LACO</name>
<dbReference type="AlphaFoldDB" id="A0A2U1D4F0"/>
<reference evidence="1 2" key="1">
    <citation type="submission" date="2018-04" db="EMBL/GenBank/DDBJ databases">
        <title>Genomic Encyclopedia of Type Strains, Phase IV (KMG-IV): sequencing the most valuable type-strain genomes for metagenomic binning, comparative biology and taxonomic classification.</title>
        <authorList>
            <person name="Goeker M."/>
        </authorList>
    </citation>
    <scope>NUCLEOTIDE SEQUENCE [LARGE SCALE GENOMIC DNA]</scope>
    <source>
        <strain evidence="1 2">DSM 28795</strain>
    </source>
</reference>
<dbReference type="EMBL" id="QEKT01000012">
    <property type="protein sequence ID" value="PVY82548.1"/>
    <property type="molecule type" value="Genomic_DNA"/>
</dbReference>
<sequence length="100" mass="11387">MNMHTKVELYKEAVESEDPTVEYNPNGELVATVIINVTNLSAARSYRDYGQTDYDRKILRTITPLPKFDYCVIDGVKYVPLERQQIGSRNSIMVKEAGSK</sequence>
<keyword evidence="2" id="KW-1185">Reference proteome</keyword>
<dbReference type="Proteomes" id="UP000245433">
    <property type="component" value="Unassembled WGS sequence"/>
</dbReference>
<protein>
    <submittedName>
        <fullName evidence="1">Uncharacterized protein</fullName>
    </submittedName>
</protein>
<proteinExistence type="predicted"/>
<accession>A0A2U1D4F0</accession>
<dbReference type="RefSeq" id="WP_089940232.1">
    <property type="nucleotide sequence ID" value="NZ_QEKT01000012.1"/>
</dbReference>
<dbReference type="OrthoDB" id="2151895at2"/>
<gene>
    <name evidence="1" type="ORF">C7384_11220</name>
</gene>
<evidence type="ECO:0000313" key="1">
    <source>
        <dbReference type="EMBL" id="PVY82548.1"/>
    </source>
</evidence>
<comment type="caution">
    <text evidence="1">The sequence shown here is derived from an EMBL/GenBank/DDBJ whole genome shotgun (WGS) entry which is preliminary data.</text>
</comment>
<evidence type="ECO:0000313" key="2">
    <source>
        <dbReference type="Proteomes" id="UP000245433"/>
    </source>
</evidence>
<organism evidence="1 2">
    <name type="scientific">Convivina intestini</name>
    <dbReference type="NCBI Taxonomy" id="1505726"/>
    <lineage>
        <taxon>Bacteria</taxon>
        <taxon>Bacillati</taxon>
        <taxon>Bacillota</taxon>
        <taxon>Bacilli</taxon>
        <taxon>Lactobacillales</taxon>
        <taxon>Lactobacillaceae</taxon>
        <taxon>Convivina</taxon>
    </lineage>
</organism>